<dbReference type="eggNOG" id="COG3667">
    <property type="taxonomic scope" value="Bacteria"/>
</dbReference>
<proteinExistence type="predicted"/>
<feature type="signal peptide" evidence="1">
    <location>
        <begin position="1"/>
        <end position="19"/>
    </location>
</feature>
<evidence type="ECO:0000313" key="3">
    <source>
        <dbReference type="Proteomes" id="UP000008461"/>
    </source>
</evidence>
<feature type="chain" id="PRO_5003310447" evidence="1">
    <location>
        <begin position="20"/>
        <end position="125"/>
    </location>
</feature>
<keyword evidence="3" id="KW-1185">Reference proteome</keyword>
<name>F4KY82_HALH1</name>
<dbReference type="KEGG" id="hhy:Halhy_0434"/>
<dbReference type="RefSeq" id="WP_013762909.1">
    <property type="nucleotide sequence ID" value="NC_015510.1"/>
</dbReference>
<evidence type="ECO:0000256" key="1">
    <source>
        <dbReference type="SAM" id="SignalP"/>
    </source>
</evidence>
<gene>
    <name evidence="2" type="ordered locus">Halhy_0434</name>
</gene>
<accession>F4KY82</accession>
<dbReference type="AlphaFoldDB" id="F4KY82"/>
<organism evidence="2 3">
    <name type="scientific">Haliscomenobacter hydrossis (strain ATCC 27775 / DSM 1100 / LMG 10767 / O)</name>
    <dbReference type="NCBI Taxonomy" id="760192"/>
    <lineage>
        <taxon>Bacteria</taxon>
        <taxon>Pseudomonadati</taxon>
        <taxon>Bacteroidota</taxon>
        <taxon>Saprospiria</taxon>
        <taxon>Saprospirales</taxon>
        <taxon>Haliscomenobacteraceae</taxon>
        <taxon>Haliscomenobacter</taxon>
    </lineage>
</organism>
<sequence length="125" mass="14032">MKKYFFALMLLGLAQLSFAQKGTGWDELDAYHTVMAATFHPAEEGNLKPLMERAGELAEKAKTLKASAIPEKYQKEGVKTSIKLLAKESKAMVKYVKTKPSDADLTKSITALHDRFHQVMEECMH</sequence>
<dbReference type="OrthoDB" id="9803764at2"/>
<protein>
    <submittedName>
        <fullName evidence="2">Uncharacterized protein</fullName>
    </submittedName>
</protein>
<dbReference type="STRING" id="760192.Halhy_0434"/>
<dbReference type="Proteomes" id="UP000008461">
    <property type="component" value="Chromosome"/>
</dbReference>
<dbReference type="HOGENOM" id="CLU_1989505_0_0_10"/>
<evidence type="ECO:0000313" key="2">
    <source>
        <dbReference type="EMBL" id="AEE48345.1"/>
    </source>
</evidence>
<reference key="2">
    <citation type="submission" date="2011-04" db="EMBL/GenBank/DDBJ databases">
        <title>Complete sequence of chromosome of Haliscomenobacter hydrossis DSM 1100.</title>
        <authorList>
            <consortium name="US DOE Joint Genome Institute (JGI-PGF)"/>
            <person name="Lucas S."/>
            <person name="Han J."/>
            <person name="Lapidus A."/>
            <person name="Bruce D."/>
            <person name="Goodwin L."/>
            <person name="Pitluck S."/>
            <person name="Peters L."/>
            <person name="Kyrpides N."/>
            <person name="Mavromatis K."/>
            <person name="Ivanova N."/>
            <person name="Ovchinnikova G."/>
            <person name="Pagani I."/>
            <person name="Daligault H."/>
            <person name="Detter J.C."/>
            <person name="Han C."/>
            <person name="Land M."/>
            <person name="Hauser L."/>
            <person name="Markowitz V."/>
            <person name="Cheng J.-F."/>
            <person name="Hugenholtz P."/>
            <person name="Woyke T."/>
            <person name="Wu D."/>
            <person name="Verbarg S."/>
            <person name="Frueling A."/>
            <person name="Brambilla E."/>
            <person name="Klenk H.-P."/>
            <person name="Eisen J.A."/>
        </authorList>
    </citation>
    <scope>NUCLEOTIDE SEQUENCE</scope>
    <source>
        <strain>DSM 1100</strain>
    </source>
</reference>
<keyword evidence="1" id="KW-0732">Signal</keyword>
<reference evidence="2 3" key="1">
    <citation type="journal article" date="2011" name="Stand. Genomic Sci.">
        <title>Complete genome sequence of Haliscomenobacter hydrossis type strain (O).</title>
        <authorList>
            <consortium name="US DOE Joint Genome Institute (JGI-PGF)"/>
            <person name="Daligault H."/>
            <person name="Lapidus A."/>
            <person name="Zeytun A."/>
            <person name="Nolan M."/>
            <person name="Lucas S."/>
            <person name="Del Rio T.G."/>
            <person name="Tice H."/>
            <person name="Cheng J.F."/>
            <person name="Tapia R."/>
            <person name="Han C."/>
            <person name="Goodwin L."/>
            <person name="Pitluck S."/>
            <person name="Liolios K."/>
            <person name="Pagani I."/>
            <person name="Ivanova N."/>
            <person name="Huntemann M."/>
            <person name="Mavromatis K."/>
            <person name="Mikhailova N."/>
            <person name="Pati A."/>
            <person name="Chen A."/>
            <person name="Palaniappan K."/>
            <person name="Land M."/>
            <person name="Hauser L."/>
            <person name="Brambilla E.M."/>
            <person name="Rohde M."/>
            <person name="Verbarg S."/>
            <person name="Goker M."/>
            <person name="Bristow J."/>
            <person name="Eisen J.A."/>
            <person name="Markowitz V."/>
            <person name="Hugenholtz P."/>
            <person name="Kyrpides N.C."/>
            <person name="Klenk H.P."/>
            <person name="Woyke T."/>
        </authorList>
    </citation>
    <scope>NUCLEOTIDE SEQUENCE [LARGE SCALE GENOMIC DNA]</scope>
    <source>
        <strain evidence="3">ATCC 27775 / DSM 1100 / LMG 10767 / O</strain>
    </source>
</reference>
<dbReference type="EMBL" id="CP002691">
    <property type="protein sequence ID" value="AEE48345.1"/>
    <property type="molecule type" value="Genomic_DNA"/>
</dbReference>